<evidence type="ECO:0008006" key="4">
    <source>
        <dbReference type="Google" id="ProtNLM"/>
    </source>
</evidence>
<proteinExistence type="predicted"/>
<feature type="transmembrane region" description="Helical" evidence="1">
    <location>
        <begin position="331"/>
        <end position="356"/>
    </location>
</feature>
<dbReference type="AlphaFoldDB" id="A0A921KM09"/>
<feature type="transmembrane region" description="Helical" evidence="1">
    <location>
        <begin position="254"/>
        <end position="275"/>
    </location>
</feature>
<protein>
    <recommendedName>
        <fullName evidence="4">GntP family permease</fullName>
    </recommendedName>
</protein>
<dbReference type="GO" id="GO:0005886">
    <property type="term" value="C:plasma membrane"/>
    <property type="evidence" value="ECO:0007669"/>
    <property type="project" value="TreeGrafter"/>
</dbReference>
<keyword evidence="1" id="KW-0472">Membrane</keyword>
<gene>
    <name evidence="2" type="ORF">K8U72_08890</name>
</gene>
<feature type="transmembrane region" description="Helical" evidence="1">
    <location>
        <begin position="296"/>
        <end position="319"/>
    </location>
</feature>
<dbReference type="InterPro" id="IPR003474">
    <property type="entry name" value="Glcn_transporter"/>
</dbReference>
<feature type="transmembrane region" description="Helical" evidence="1">
    <location>
        <begin position="26"/>
        <end position="44"/>
    </location>
</feature>
<comment type="caution">
    <text evidence="2">The sequence shown here is derived from an EMBL/GenBank/DDBJ whole genome shotgun (WGS) entry which is preliminary data.</text>
</comment>
<accession>A0A921KM09</accession>
<keyword evidence="1" id="KW-1133">Transmembrane helix</keyword>
<sequence length="436" mass="45250">MLGIAGLVLAVIAIVALIWRGWHMVVVSLVASLIVILANGMDVLSAINESYMGDMAAFVGSWFLLFALGSVFGRVMGDSGASAGIASSMLRLVGEKHALLVIMVTGLVLSYGGISAFIIAFSVYPIAAELFERADIPKKLVVAAIMVCPATLGMVMMPGIPSTQNLIPASFLGTDAYAGALLGVICSVVMFALSYAYLQWEIGRCRRRGEHFSPSPGEALARPDDADTPPVWACFAPIALLVVLVFVLQRAAGMQATDAVTVSMLASVIAACLLYRGRLANVKRVIGESCTSGLSSLVSVAAIMGFGGVVVASPAYQGIIEALMSTSLNPLWQGFITIFAIAGITGSAIGALNIYLGSMAQTLLATGLDPAMMHRVLCMASVGPATLLPHTSAMLAANQAAKTEVRDTYRYVLVSCALLPIAVSLLGMALGLAGVA</sequence>
<feature type="transmembrane region" description="Helical" evidence="1">
    <location>
        <begin position="409"/>
        <end position="435"/>
    </location>
</feature>
<organism evidence="2 3">
    <name type="scientific">Thermophilibacter provencensis</name>
    <dbReference type="NCBI Taxonomy" id="1852386"/>
    <lineage>
        <taxon>Bacteria</taxon>
        <taxon>Bacillati</taxon>
        <taxon>Actinomycetota</taxon>
        <taxon>Coriobacteriia</taxon>
        <taxon>Coriobacteriales</taxon>
        <taxon>Atopobiaceae</taxon>
        <taxon>Thermophilibacter</taxon>
    </lineage>
</organism>
<keyword evidence="1" id="KW-0812">Transmembrane</keyword>
<evidence type="ECO:0000313" key="3">
    <source>
        <dbReference type="Proteomes" id="UP000697330"/>
    </source>
</evidence>
<dbReference type="Pfam" id="PF02447">
    <property type="entry name" value="GntP_permease"/>
    <property type="match status" value="1"/>
</dbReference>
<dbReference type="PANTHER" id="PTHR30354:SF7">
    <property type="entry name" value="BLL7963 PROTEIN"/>
    <property type="match status" value="1"/>
</dbReference>
<evidence type="ECO:0000256" key="1">
    <source>
        <dbReference type="SAM" id="Phobius"/>
    </source>
</evidence>
<dbReference type="PANTHER" id="PTHR30354">
    <property type="entry name" value="GNT FAMILY GLUCONATE TRANSPORTER"/>
    <property type="match status" value="1"/>
</dbReference>
<feature type="transmembrane region" description="Helical" evidence="1">
    <location>
        <begin position="230"/>
        <end position="248"/>
    </location>
</feature>
<name>A0A921KM09_9ACTN</name>
<feature type="transmembrane region" description="Helical" evidence="1">
    <location>
        <begin position="56"/>
        <end position="77"/>
    </location>
</feature>
<dbReference type="GO" id="GO:0015128">
    <property type="term" value="F:gluconate transmembrane transporter activity"/>
    <property type="evidence" value="ECO:0007669"/>
    <property type="project" value="InterPro"/>
</dbReference>
<feature type="transmembrane region" description="Helical" evidence="1">
    <location>
        <begin position="177"/>
        <end position="198"/>
    </location>
</feature>
<reference evidence="2" key="1">
    <citation type="journal article" date="2021" name="PeerJ">
        <title>Extensive microbial diversity within the chicken gut microbiome revealed by metagenomics and culture.</title>
        <authorList>
            <person name="Gilroy R."/>
            <person name="Ravi A."/>
            <person name="Getino M."/>
            <person name="Pursley I."/>
            <person name="Horton D.L."/>
            <person name="Alikhan N.F."/>
            <person name="Baker D."/>
            <person name="Gharbi K."/>
            <person name="Hall N."/>
            <person name="Watson M."/>
            <person name="Adriaenssens E.M."/>
            <person name="Foster-Nyarko E."/>
            <person name="Jarju S."/>
            <person name="Secka A."/>
            <person name="Antonio M."/>
            <person name="Oren A."/>
            <person name="Chaudhuri R.R."/>
            <person name="La Ragione R."/>
            <person name="Hildebrand F."/>
            <person name="Pallen M.J."/>
        </authorList>
    </citation>
    <scope>NUCLEOTIDE SEQUENCE</scope>
    <source>
        <strain evidence="2">CHK124-7917</strain>
    </source>
</reference>
<dbReference type="EMBL" id="DYWQ01000137">
    <property type="protein sequence ID" value="HJF45879.1"/>
    <property type="molecule type" value="Genomic_DNA"/>
</dbReference>
<evidence type="ECO:0000313" key="2">
    <source>
        <dbReference type="EMBL" id="HJF45879.1"/>
    </source>
</evidence>
<feature type="transmembrane region" description="Helical" evidence="1">
    <location>
        <begin position="140"/>
        <end position="157"/>
    </location>
</feature>
<dbReference type="RefSeq" id="WP_273446197.1">
    <property type="nucleotide sequence ID" value="NZ_CALUGK010000002.1"/>
</dbReference>
<feature type="transmembrane region" description="Helical" evidence="1">
    <location>
        <begin position="97"/>
        <end position="128"/>
    </location>
</feature>
<dbReference type="Proteomes" id="UP000697330">
    <property type="component" value="Unassembled WGS sequence"/>
</dbReference>
<reference evidence="2" key="2">
    <citation type="submission" date="2021-09" db="EMBL/GenBank/DDBJ databases">
        <authorList>
            <person name="Gilroy R."/>
        </authorList>
    </citation>
    <scope>NUCLEOTIDE SEQUENCE</scope>
    <source>
        <strain evidence="2">CHK124-7917</strain>
    </source>
</reference>